<keyword evidence="2" id="KW-0732">Signal</keyword>
<dbReference type="EMBL" id="DF157096">
    <property type="protein sequence ID" value="GAB65082.1"/>
    <property type="molecule type" value="Genomic_DNA"/>
</dbReference>
<dbReference type="KEGG" id="pcy:PCYB_042860"/>
<feature type="chain" id="PRO_5003898965" evidence="2">
    <location>
        <begin position="22"/>
        <end position="358"/>
    </location>
</feature>
<name>K6V7J7_PLACD</name>
<organism evidence="4 5">
    <name type="scientific">Plasmodium cynomolgi (strain B)</name>
    <dbReference type="NCBI Taxonomy" id="1120755"/>
    <lineage>
        <taxon>Eukaryota</taxon>
        <taxon>Sar</taxon>
        <taxon>Alveolata</taxon>
        <taxon>Apicomplexa</taxon>
        <taxon>Aconoidasida</taxon>
        <taxon>Haemosporida</taxon>
        <taxon>Plasmodiidae</taxon>
        <taxon>Plasmodium</taxon>
        <taxon>Plasmodium (Plasmodium)</taxon>
    </lineage>
</organism>
<dbReference type="RefSeq" id="XP_004225483.1">
    <property type="nucleotide sequence ID" value="XM_004225435.1"/>
</dbReference>
<sequence length="358" mass="42549">MAFPTFKSVLSVALLYVLYQGNNEYDAHTISEWKNSKRSRNLSEFFPQQIGRSGENYGDYEYEQHYNAELQKRNYNRTEATNIMDLFQDVNIAGNSWDNFCSQNEKFDIQYWENQEDPYEQASSFAQEAYEIPAEDPYINTAPTSIKQYKKTSKGTSKTRNSENGHPLEGRNIIHRPTNKKHQVHIIDARNIKNTETSEESDFSTDPSIFKEQLSDKQLKEIIKNLKEIVTPQESVNIYNQVTAKKKNKFYEALKNLSIFWEDLAKQYNIPYSYVVRQWCKVYSDLSFELLEAEKELFYHAMDLSCINTIINIQFAHIIRTIEHSWEEFIFKKENDTKDYFRKKVKDFYKKEYNTSWF</sequence>
<dbReference type="NCBIfam" id="TIGR01639">
    <property type="entry name" value="P_fal_TIGR01639"/>
    <property type="match status" value="1"/>
</dbReference>
<gene>
    <name evidence="4" type="ORF">PCYB_042860</name>
</gene>
<evidence type="ECO:0000313" key="5">
    <source>
        <dbReference type="Proteomes" id="UP000006319"/>
    </source>
</evidence>
<dbReference type="Pfam" id="PF09687">
    <property type="entry name" value="PRESAN"/>
    <property type="match status" value="1"/>
</dbReference>
<feature type="compositionally biased region" description="Basic residues" evidence="1">
    <location>
        <begin position="173"/>
        <end position="184"/>
    </location>
</feature>
<dbReference type="OrthoDB" id="382966at2759"/>
<feature type="region of interest" description="Disordered" evidence="1">
    <location>
        <begin position="148"/>
        <end position="185"/>
    </location>
</feature>
<feature type="signal peptide" evidence="2">
    <location>
        <begin position="1"/>
        <end position="21"/>
    </location>
</feature>
<dbReference type="AlphaFoldDB" id="K6V7J7"/>
<dbReference type="PhylomeDB" id="K6V7J7"/>
<accession>K6V7J7</accession>
<proteinExistence type="predicted"/>
<dbReference type="InterPro" id="IPR019111">
    <property type="entry name" value="PRESA_N"/>
</dbReference>
<evidence type="ECO:0000259" key="3">
    <source>
        <dbReference type="Pfam" id="PF09687"/>
    </source>
</evidence>
<reference evidence="4 5" key="1">
    <citation type="journal article" date="2012" name="Nat. Genet.">
        <title>Plasmodium cynomolgi genome sequences provide insight into Plasmodium vivax and the monkey malaria clade.</title>
        <authorList>
            <person name="Tachibana S."/>
            <person name="Sullivan S.A."/>
            <person name="Kawai S."/>
            <person name="Nakamura S."/>
            <person name="Kim H.R."/>
            <person name="Goto N."/>
            <person name="Arisue N."/>
            <person name="Palacpac N.M.Q."/>
            <person name="Honma H."/>
            <person name="Yagi M."/>
            <person name="Tougan T."/>
            <person name="Katakai Y."/>
            <person name="Kaneko O."/>
            <person name="Mita T."/>
            <person name="Kita K."/>
            <person name="Yasutomi Y."/>
            <person name="Sutton P.L."/>
            <person name="Shakhbatyan R."/>
            <person name="Horii T."/>
            <person name="Yasunaga T."/>
            <person name="Barnwell J.W."/>
            <person name="Escalante A.A."/>
            <person name="Carlton J.M."/>
            <person name="Tanabe K."/>
        </authorList>
    </citation>
    <scope>NUCLEOTIDE SEQUENCE [LARGE SCALE GENOMIC DNA]</scope>
    <source>
        <strain evidence="4 5">B</strain>
    </source>
</reference>
<dbReference type="InterPro" id="IPR006526">
    <property type="entry name" value="Export_prot_PHISTa/b/c"/>
</dbReference>
<dbReference type="InterPro" id="IPR044885">
    <property type="entry name" value="PRESA_N_sf"/>
</dbReference>
<evidence type="ECO:0000256" key="1">
    <source>
        <dbReference type="SAM" id="MobiDB-lite"/>
    </source>
</evidence>
<dbReference type="Gene3D" id="6.10.280.180">
    <property type="entry name" value="Plasmodium RESA, N-terminal helical domain"/>
    <property type="match status" value="1"/>
</dbReference>
<evidence type="ECO:0000256" key="2">
    <source>
        <dbReference type="SAM" id="SignalP"/>
    </source>
</evidence>
<dbReference type="OMA" id="AMNTYNN"/>
<protein>
    <submittedName>
        <fullName evidence="4">Phist protein</fullName>
    </submittedName>
</protein>
<evidence type="ECO:0000313" key="4">
    <source>
        <dbReference type="EMBL" id="GAB65082.1"/>
    </source>
</evidence>
<feature type="compositionally biased region" description="Basic and acidic residues" evidence="1">
    <location>
        <begin position="160"/>
        <end position="169"/>
    </location>
</feature>
<dbReference type="Proteomes" id="UP000006319">
    <property type="component" value="Chromosome 4"/>
</dbReference>
<keyword evidence="5" id="KW-1185">Reference proteome</keyword>
<feature type="domain" description="Plasmodium RESA N-terminal" evidence="3">
    <location>
        <begin position="213"/>
        <end position="335"/>
    </location>
</feature>
<dbReference type="VEuPathDB" id="PlasmoDB:PCYB_042860"/>
<dbReference type="GeneID" id="14695921"/>